<reference evidence="1 2" key="1">
    <citation type="journal article" date="2016" name="Int. J. Mol. Sci.">
        <title>Comparative genomics of the extreme acidophile Acidithiobacillus thiooxidans reveals intraspecific divergence and niche adaptation.</title>
        <authorList>
            <person name="Zhang X."/>
            <person name="Feng X."/>
            <person name="Tao J."/>
            <person name="Ma L."/>
            <person name="Xiao Y."/>
            <person name="Liang Y."/>
            <person name="Liu X."/>
            <person name="Yin H."/>
        </authorList>
    </citation>
    <scope>NUCLEOTIDE SEQUENCE [LARGE SCALE GENOMIC DNA]</scope>
    <source>
        <strain evidence="1 2">A02</strain>
    </source>
</reference>
<evidence type="ECO:0000313" key="1">
    <source>
        <dbReference type="EMBL" id="OCX73028.1"/>
    </source>
</evidence>
<accession>A0A1C2IAM7</accession>
<dbReference type="RefSeq" id="WP_065968150.1">
    <property type="nucleotide sequence ID" value="NZ_LWSA01000119.1"/>
</dbReference>
<gene>
    <name evidence="1" type="ORF">A6P07_09015</name>
</gene>
<comment type="caution">
    <text evidence="1">The sequence shown here is derived from an EMBL/GenBank/DDBJ whole genome shotgun (WGS) entry which is preliminary data.</text>
</comment>
<sequence>MIREVLDDMASCGIVPTDPGVIQFDLPEMTRFHVAGDKRGTLNGFWRGFSDGLPAGVFGSWKTGQSHNWTSGDHTKWTDADKAAFTSRIEAIQRQRAEETAQAQAEVAKIATERYMALPDASPDHGYCLKKRITPMNAKQDGNLLTLAIQDWTGAIHSLQTITPSGKKMMLKGGAKKSFHIHVGGNPEGRLLIAEGYATGCSLAEMDPDAEVIAAVDAYNIRSVAQSARERFPDREIVLCGD</sequence>
<proteinExistence type="predicted"/>
<protein>
    <recommendedName>
        <fullName evidence="3">Toprim domain-containing protein</fullName>
    </recommendedName>
</protein>
<dbReference type="Proteomes" id="UP000094893">
    <property type="component" value="Unassembled WGS sequence"/>
</dbReference>
<feature type="non-terminal residue" evidence="1">
    <location>
        <position position="242"/>
    </location>
</feature>
<evidence type="ECO:0000313" key="2">
    <source>
        <dbReference type="Proteomes" id="UP000094893"/>
    </source>
</evidence>
<dbReference type="EMBL" id="LWSA01000119">
    <property type="protein sequence ID" value="OCX73028.1"/>
    <property type="molecule type" value="Genomic_DNA"/>
</dbReference>
<organism evidence="1 2">
    <name type="scientific">Acidithiobacillus thiooxidans</name>
    <name type="common">Thiobacillus thiooxidans</name>
    <dbReference type="NCBI Taxonomy" id="930"/>
    <lineage>
        <taxon>Bacteria</taxon>
        <taxon>Pseudomonadati</taxon>
        <taxon>Pseudomonadota</taxon>
        <taxon>Acidithiobacillia</taxon>
        <taxon>Acidithiobacillales</taxon>
        <taxon>Acidithiobacillaceae</taxon>
        <taxon>Acidithiobacillus</taxon>
    </lineage>
</organism>
<dbReference type="AlphaFoldDB" id="A0A1C2IAM7"/>
<evidence type="ECO:0008006" key="3">
    <source>
        <dbReference type="Google" id="ProtNLM"/>
    </source>
</evidence>
<name>A0A1C2IAM7_ACITH</name>